<dbReference type="GO" id="GO:0000166">
    <property type="term" value="F:nucleotide binding"/>
    <property type="evidence" value="ECO:0007669"/>
    <property type="project" value="UniProtKB-KW"/>
</dbReference>
<keyword evidence="7" id="KW-0642">Proline metabolism</keyword>
<dbReference type="GO" id="GO:0010133">
    <property type="term" value="P:L-proline catabolic process to L-glutamate"/>
    <property type="evidence" value="ECO:0007669"/>
    <property type="project" value="UniProtKB-UniPathway"/>
</dbReference>
<organism evidence="12 13">
    <name type="scientific">Gordonia desulfuricans</name>
    <dbReference type="NCBI Taxonomy" id="89051"/>
    <lineage>
        <taxon>Bacteria</taxon>
        <taxon>Bacillati</taxon>
        <taxon>Actinomycetota</taxon>
        <taxon>Actinomycetes</taxon>
        <taxon>Mycobacteriales</taxon>
        <taxon>Gordoniaceae</taxon>
        <taxon>Gordonia</taxon>
    </lineage>
</organism>
<evidence type="ECO:0000256" key="9">
    <source>
        <dbReference type="PIRSR" id="PIRSR000196-1"/>
    </source>
</evidence>
<keyword evidence="6" id="KW-0560">Oxidoreductase</keyword>
<dbReference type="InterPro" id="IPR008219">
    <property type="entry name" value="PRODH_bac_arc"/>
</dbReference>
<evidence type="ECO:0000313" key="12">
    <source>
        <dbReference type="EMBL" id="NDK92526.1"/>
    </source>
</evidence>
<dbReference type="PIRSF" id="PIRSF000196">
    <property type="entry name" value="Pro_dehydrog"/>
    <property type="match status" value="1"/>
</dbReference>
<evidence type="ECO:0000256" key="6">
    <source>
        <dbReference type="ARBA" id="ARBA00023002"/>
    </source>
</evidence>
<keyword evidence="5 10" id="KW-0274">FAD</keyword>
<evidence type="ECO:0000256" key="2">
    <source>
        <dbReference type="ARBA" id="ARBA00012695"/>
    </source>
</evidence>
<dbReference type="Pfam" id="PF01619">
    <property type="entry name" value="Pro_dh"/>
    <property type="match status" value="1"/>
</dbReference>
<comment type="pathway">
    <text evidence="1">Amino-acid degradation; L-proline degradation into L-glutamate; L-glutamate from L-proline: step 1/2.</text>
</comment>
<comment type="caution">
    <text evidence="12">The sequence shown here is derived from an EMBL/GenBank/DDBJ whole genome shotgun (WGS) entry which is preliminary data.</text>
</comment>
<dbReference type="EMBL" id="JAADZU010000132">
    <property type="protein sequence ID" value="NDK92526.1"/>
    <property type="molecule type" value="Genomic_DNA"/>
</dbReference>
<feature type="binding site" evidence="9">
    <location>
        <position position="299"/>
    </location>
    <ligand>
        <name>substrate</name>
    </ligand>
</feature>
<evidence type="ECO:0000256" key="5">
    <source>
        <dbReference type="ARBA" id="ARBA00022827"/>
    </source>
</evidence>
<gene>
    <name evidence="12" type="ORF">GYA93_23665</name>
</gene>
<comment type="cofactor">
    <cofactor evidence="10">
        <name>FAD</name>
        <dbReference type="ChEBI" id="CHEBI:57692"/>
    </cofactor>
    <text evidence="10">Binds 1 FAD per subunit.</text>
</comment>
<dbReference type="InterPro" id="IPR029041">
    <property type="entry name" value="FAD-linked_oxidoreductase-like"/>
</dbReference>
<evidence type="ECO:0000256" key="1">
    <source>
        <dbReference type="ARBA" id="ARBA00004739"/>
    </source>
</evidence>
<evidence type="ECO:0000313" key="13">
    <source>
        <dbReference type="Proteomes" id="UP000466307"/>
    </source>
</evidence>
<dbReference type="GO" id="GO:0004657">
    <property type="term" value="F:proline dehydrogenase activity"/>
    <property type="evidence" value="ECO:0007669"/>
    <property type="project" value="UniProtKB-EC"/>
</dbReference>
<dbReference type="InterPro" id="IPR015659">
    <property type="entry name" value="Proline_oxidase"/>
</dbReference>
<dbReference type="AlphaFoldDB" id="A0A7K3LWM7"/>
<evidence type="ECO:0000256" key="4">
    <source>
        <dbReference type="ARBA" id="ARBA00022741"/>
    </source>
</evidence>
<feature type="binding site" evidence="10">
    <location>
        <begin position="236"/>
        <end position="237"/>
    </location>
    <ligand>
        <name>FAD</name>
        <dbReference type="ChEBI" id="CHEBI:57692"/>
    </ligand>
</feature>
<evidence type="ECO:0000259" key="11">
    <source>
        <dbReference type="Pfam" id="PF01619"/>
    </source>
</evidence>
<accession>A0A7K3LWM7</accession>
<dbReference type="PANTHER" id="PTHR13914">
    <property type="entry name" value="PROLINE OXIDASE"/>
    <property type="match status" value="1"/>
</dbReference>
<comment type="catalytic activity">
    <reaction evidence="8">
        <text>L-proline + a quinone = (S)-1-pyrroline-5-carboxylate + a quinol + H(+)</text>
        <dbReference type="Rhea" id="RHEA:23784"/>
        <dbReference type="ChEBI" id="CHEBI:15378"/>
        <dbReference type="ChEBI" id="CHEBI:17388"/>
        <dbReference type="ChEBI" id="CHEBI:24646"/>
        <dbReference type="ChEBI" id="CHEBI:60039"/>
        <dbReference type="ChEBI" id="CHEBI:132124"/>
        <dbReference type="EC" id="1.5.5.2"/>
    </reaction>
</comment>
<feature type="binding site" evidence="10">
    <location>
        <position position="173"/>
    </location>
    <ligand>
        <name>FAD</name>
        <dbReference type="ChEBI" id="CHEBI:57692"/>
    </ligand>
</feature>
<proteinExistence type="predicted"/>
<dbReference type="RefSeq" id="WP_059039508.1">
    <property type="nucleotide sequence ID" value="NZ_JAADZU010000132.1"/>
</dbReference>
<keyword evidence="3" id="KW-0285">Flavoprotein</keyword>
<evidence type="ECO:0000256" key="3">
    <source>
        <dbReference type="ARBA" id="ARBA00022630"/>
    </source>
</evidence>
<protein>
    <recommendedName>
        <fullName evidence="2">proline dehydrogenase</fullName>
        <ecNumber evidence="2">1.5.5.2</ecNumber>
    </recommendedName>
</protein>
<name>A0A7K3LWM7_9ACTN</name>
<reference evidence="12 13" key="1">
    <citation type="submission" date="2020-01" db="EMBL/GenBank/DDBJ databases">
        <title>Investigation of new actinobacteria for the biodesulphurisation of diesel fuel.</title>
        <authorList>
            <person name="Athi Narayanan S.M."/>
        </authorList>
    </citation>
    <scope>NUCLEOTIDE SEQUENCE [LARGE SCALE GENOMIC DNA]</scope>
    <source>
        <strain evidence="12 13">213E</strain>
    </source>
</reference>
<evidence type="ECO:0000256" key="8">
    <source>
        <dbReference type="ARBA" id="ARBA00048779"/>
    </source>
</evidence>
<feature type="domain" description="Proline dehydrogenase" evidence="11">
    <location>
        <begin position="55"/>
        <end position="307"/>
    </location>
</feature>
<feature type="binding site" evidence="10">
    <location>
        <begin position="197"/>
        <end position="199"/>
    </location>
    <ligand>
        <name>FAD</name>
        <dbReference type="ChEBI" id="CHEBI:57692"/>
    </ligand>
</feature>
<dbReference type="Proteomes" id="UP000466307">
    <property type="component" value="Unassembled WGS sequence"/>
</dbReference>
<sequence length="324" mass="35407">MSTAFDSILRPVILRAAAADHIKNTATRLPVTARVVDRFVAGETQDDVLSAVAASLAGGLSVSVDHLGEATVDEADAAATVRAYLSVLESMSGLEASGSGRLEVSLKLTALGQSLPRHGRKMATENARTICAAAHSRGVLVTIDAEDHSTVSERLDIVRELRRDFDDLGTVLQAYLRRTEDDCREFAASGARIRLCKGAYAEPPSVAFDTHAQVDDSYLRCLRILMHGNGHPMVASHDPTMIEAAQALAHESGRSPESWEHQMLFGIRSDEQRRLADAGAQVRVYIPYGSQWYGYFVRRLAERPANLLFFLRALAERQGKQQHA</sequence>
<keyword evidence="13" id="KW-1185">Reference proteome</keyword>
<keyword evidence="4 10" id="KW-0547">Nucleotide-binding</keyword>
<evidence type="ECO:0000256" key="10">
    <source>
        <dbReference type="PIRSR" id="PIRSR000196-2"/>
    </source>
</evidence>
<dbReference type="Gene3D" id="3.20.20.220">
    <property type="match status" value="1"/>
</dbReference>
<feature type="binding site" evidence="9">
    <location>
        <position position="298"/>
    </location>
    <ligand>
        <name>substrate</name>
    </ligand>
</feature>
<dbReference type="SUPFAM" id="SSF51730">
    <property type="entry name" value="FAD-linked oxidoreductase"/>
    <property type="match status" value="1"/>
</dbReference>
<dbReference type="EC" id="1.5.5.2" evidence="2"/>
<dbReference type="InterPro" id="IPR002872">
    <property type="entry name" value="Proline_DH_dom"/>
</dbReference>
<dbReference type="PANTHER" id="PTHR13914:SF0">
    <property type="entry name" value="PROLINE DEHYDROGENASE 1, MITOCHONDRIAL"/>
    <property type="match status" value="1"/>
</dbReference>
<feature type="binding site" evidence="9">
    <location>
        <position position="107"/>
    </location>
    <ligand>
        <name>substrate</name>
    </ligand>
</feature>
<evidence type="ECO:0000256" key="7">
    <source>
        <dbReference type="ARBA" id="ARBA00023062"/>
    </source>
</evidence>
<dbReference type="UniPathway" id="UPA00261">
    <property type="reaction ID" value="UER00373"/>
</dbReference>